<evidence type="ECO:0000313" key="4">
    <source>
        <dbReference type="EMBL" id="SQA92939.1"/>
    </source>
</evidence>
<organism evidence="4 5">
    <name type="scientific">Capnocytophaga ochracea</name>
    <dbReference type="NCBI Taxonomy" id="1018"/>
    <lineage>
        <taxon>Bacteria</taxon>
        <taxon>Pseudomonadati</taxon>
        <taxon>Bacteroidota</taxon>
        <taxon>Flavobacteriia</taxon>
        <taxon>Flavobacteriales</taxon>
        <taxon>Flavobacteriaceae</taxon>
        <taxon>Capnocytophaga</taxon>
    </lineage>
</organism>
<keyword evidence="1 2" id="KW-0732">Signal</keyword>
<feature type="signal peptide" evidence="2">
    <location>
        <begin position="1"/>
        <end position="20"/>
    </location>
</feature>
<protein>
    <recommendedName>
        <fullName evidence="3">Outer membrane protein beta-barrel domain-containing protein</fullName>
    </recommendedName>
</protein>
<feature type="domain" description="Outer membrane protein beta-barrel" evidence="3">
    <location>
        <begin position="9"/>
        <end position="214"/>
    </location>
</feature>
<evidence type="ECO:0000256" key="2">
    <source>
        <dbReference type="SAM" id="SignalP"/>
    </source>
</evidence>
<gene>
    <name evidence="4" type="ORF">NCTC11545_00302</name>
</gene>
<evidence type="ECO:0000256" key="1">
    <source>
        <dbReference type="ARBA" id="ARBA00022729"/>
    </source>
</evidence>
<feature type="chain" id="PRO_5016056423" description="Outer membrane protein beta-barrel domain-containing protein" evidence="2">
    <location>
        <begin position="21"/>
        <end position="214"/>
    </location>
</feature>
<dbReference type="Pfam" id="PF13505">
    <property type="entry name" value="OMP_b-brl"/>
    <property type="match status" value="1"/>
</dbReference>
<dbReference type="RefSeq" id="WP_111971999.1">
    <property type="nucleotide sequence ID" value="NZ_UAVS01000001.1"/>
</dbReference>
<evidence type="ECO:0000313" key="5">
    <source>
        <dbReference type="Proteomes" id="UP000250169"/>
    </source>
</evidence>
<dbReference type="Gene3D" id="2.40.160.20">
    <property type="match status" value="1"/>
</dbReference>
<evidence type="ECO:0000259" key="3">
    <source>
        <dbReference type="Pfam" id="PF13505"/>
    </source>
</evidence>
<sequence>MNKKLLLFTLVALTSITLLKAQAVKWGIRGGVNVSTYSLENKHFEYTTYYPAERHSVDVKSAVGTGFHLGGFEEYQFYENFFLDAGLMFSTQTSKIKESGKHNDSFKIRMSEISLPLWLKYDINNFRPKLGISLDYSYYHIRDVPFYLNRSAESIFGASLGIGCEYHFLMGLFVDANFKYGLTSLESTKSYYEGGARFLGLNKRIIQLGIGYKF</sequence>
<dbReference type="InterPro" id="IPR027385">
    <property type="entry name" value="Beta-barrel_OMP"/>
</dbReference>
<dbReference type="SUPFAM" id="SSF56925">
    <property type="entry name" value="OMPA-like"/>
    <property type="match status" value="1"/>
</dbReference>
<accession>A0A2X2UTW0</accession>
<proteinExistence type="predicted"/>
<dbReference type="EMBL" id="UAVS01000001">
    <property type="protein sequence ID" value="SQA92939.1"/>
    <property type="molecule type" value="Genomic_DNA"/>
</dbReference>
<reference evidence="4 5" key="1">
    <citation type="submission" date="2018-06" db="EMBL/GenBank/DDBJ databases">
        <authorList>
            <consortium name="Pathogen Informatics"/>
            <person name="Doyle S."/>
        </authorList>
    </citation>
    <scope>NUCLEOTIDE SEQUENCE [LARGE SCALE GENOMIC DNA]</scope>
    <source>
        <strain evidence="4 5">NCTC11545</strain>
    </source>
</reference>
<dbReference type="AlphaFoldDB" id="A0A2X2UTW0"/>
<dbReference type="InterPro" id="IPR011250">
    <property type="entry name" value="OMP/PagP_B-barrel"/>
</dbReference>
<name>A0A2X2UTW0_CAPOC</name>
<dbReference type="Proteomes" id="UP000250169">
    <property type="component" value="Unassembled WGS sequence"/>
</dbReference>